<evidence type="ECO:0000313" key="5">
    <source>
        <dbReference type="EMBL" id="ROR80004.1"/>
    </source>
</evidence>
<evidence type="ECO:0000259" key="4">
    <source>
        <dbReference type="PROSITE" id="PS50949"/>
    </source>
</evidence>
<protein>
    <submittedName>
        <fullName evidence="5">GntR family transcriptional regulator</fullName>
    </submittedName>
</protein>
<dbReference type="PANTHER" id="PTHR43537:SF24">
    <property type="entry name" value="GLUCONATE OPERON TRANSCRIPTIONAL REPRESSOR"/>
    <property type="match status" value="1"/>
</dbReference>
<keyword evidence="1" id="KW-0805">Transcription regulation</keyword>
<dbReference type="PANTHER" id="PTHR43537">
    <property type="entry name" value="TRANSCRIPTIONAL REGULATOR, GNTR FAMILY"/>
    <property type="match status" value="1"/>
</dbReference>
<dbReference type="GO" id="GO:0003677">
    <property type="term" value="F:DNA binding"/>
    <property type="evidence" value="ECO:0007669"/>
    <property type="project" value="UniProtKB-KW"/>
</dbReference>
<dbReference type="Pfam" id="PF00392">
    <property type="entry name" value="GntR"/>
    <property type="match status" value="1"/>
</dbReference>
<evidence type="ECO:0000313" key="6">
    <source>
        <dbReference type="Proteomes" id="UP000266915"/>
    </source>
</evidence>
<evidence type="ECO:0000256" key="3">
    <source>
        <dbReference type="ARBA" id="ARBA00023163"/>
    </source>
</evidence>
<dbReference type="InterPro" id="IPR036388">
    <property type="entry name" value="WH-like_DNA-bd_sf"/>
</dbReference>
<dbReference type="CDD" id="cd07377">
    <property type="entry name" value="WHTH_GntR"/>
    <property type="match status" value="1"/>
</dbReference>
<dbReference type="InterPro" id="IPR000524">
    <property type="entry name" value="Tscrpt_reg_HTH_GntR"/>
</dbReference>
<dbReference type="SUPFAM" id="SSF46785">
    <property type="entry name" value="Winged helix' DNA-binding domain"/>
    <property type="match status" value="1"/>
</dbReference>
<dbReference type="Pfam" id="PF07729">
    <property type="entry name" value="FCD"/>
    <property type="match status" value="1"/>
</dbReference>
<accession>A0A3N2BY40</accession>
<keyword evidence="6" id="KW-1185">Reference proteome</keyword>
<reference evidence="5 6" key="1">
    <citation type="submission" date="2018-11" db="EMBL/GenBank/DDBJ databases">
        <title>Sequencing the genomes of 1000 actinobacteria strains.</title>
        <authorList>
            <person name="Klenk H.-P."/>
        </authorList>
    </citation>
    <scope>NUCLEOTIDE SEQUENCE [LARGE SCALE GENOMIC DNA]</scope>
    <source>
        <strain evidence="5 6">DSM 14012</strain>
    </source>
</reference>
<proteinExistence type="predicted"/>
<name>A0A3N2BY40_9MICO</name>
<dbReference type="SUPFAM" id="SSF48008">
    <property type="entry name" value="GntR ligand-binding domain-like"/>
    <property type="match status" value="1"/>
</dbReference>
<dbReference type="EMBL" id="RKHL01000001">
    <property type="protein sequence ID" value="ROR80004.1"/>
    <property type="molecule type" value="Genomic_DNA"/>
</dbReference>
<keyword evidence="3" id="KW-0804">Transcription</keyword>
<dbReference type="InterPro" id="IPR008920">
    <property type="entry name" value="TF_FadR/GntR_C"/>
</dbReference>
<feature type="domain" description="HTH gntR-type" evidence="4">
    <location>
        <begin position="13"/>
        <end position="80"/>
    </location>
</feature>
<sequence>MPVPAAHPPVERRSLREMAVDRIRTAIFDGTLEPGEHLNDQELQSWLGISRTPIREALNDLARVGLIEMAAQRYTRVALPDPAQRTEVLQTLGAMLGGVVRVTVPGLGASQIKRLTRSLDQVIVAVTDRDAEEHGRLYWAFFDEIIAACPNATLVTATKDIIDGLAYRLAATRGDTDMDWSVLDDGYHALRTALGGGDPIAAELAVESIFRLSEPLISVSSSPQP</sequence>
<dbReference type="SMART" id="SM00345">
    <property type="entry name" value="HTH_GNTR"/>
    <property type="match status" value="1"/>
</dbReference>
<dbReference type="SMART" id="SM00895">
    <property type="entry name" value="FCD"/>
    <property type="match status" value="1"/>
</dbReference>
<dbReference type="PROSITE" id="PS50949">
    <property type="entry name" value="HTH_GNTR"/>
    <property type="match status" value="1"/>
</dbReference>
<dbReference type="InterPro" id="IPR011711">
    <property type="entry name" value="GntR_C"/>
</dbReference>
<comment type="caution">
    <text evidence="5">The sequence shown here is derived from an EMBL/GenBank/DDBJ whole genome shotgun (WGS) entry which is preliminary data.</text>
</comment>
<dbReference type="Proteomes" id="UP000266915">
    <property type="component" value="Unassembled WGS sequence"/>
</dbReference>
<evidence type="ECO:0000256" key="1">
    <source>
        <dbReference type="ARBA" id="ARBA00023015"/>
    </source>
</evidence>
<dbReference type="InterPro" id="IPR036390">
    <property type="entry name" value="WH_DNA-bd_sf"/>
</dbReference>
<dbReference type="Gene3D" id="1.10.10.10">
    <property type="entry name" value="Winged helix-like DNA-binding domain superfamily/Winged helix DNA-binding domain"/>
    <property type="match status" value="1"/>
</dbReference>
<dbReference type="AlphaFoldDB" id="A0A3N2BY40"/>
<evidence type="ECO:0000256" key="2">
    <source>
        <dbReference type="ARBA" id="ARBA00023125"/>
    </source>
</evidence>
<gene>
    <name evidence="5" type="ORF">EDD42_0035</name>
</gene>
<keyword evidence="2" id="KW-0238">DNA-binding</keyword>
<dbReference type="GO" id="GO:0003700">
    <property type="term" value="F:DNA-binding transcription factor activity"/>
    <property type="evidence" value="ECO:0007669"/>
    <property type="project" value="InterPro"/>
</dbReference>
<dbReference type="Gene3D" id="1.20.120.530">
    <property type="entry name" value="GntR ligand-binding domain-like"/>
    <property type="match status" value="1"/>
</dbReference>
<organism evidence="5 6">
    <name type="scientific">Plantibacter flavus</name>
    <dbReference type="NCBI Taxonomy" id="150123"/>
    <lineage>
        <taxon>Bacteria</taxon>
        <taxon>Bacillati</taxon>
        <taxon>Actinomycetota</taxon>
        <taxon>Actinomycetes</taxon>
        <taxon>Micrococcales</taxon>
        <taxon>Microbacteriaceae</taxon>
        <taxon>Plantibacter</taxon>
    </lineage>
</organism>